<evidence type="ECO:0000256" key="8">
    <source>
        <dbReference type="ARBA" id="ARBA00049303"/>
    </source>
</evidence>
<evidence type="ECO:0000256" key="3">
    <source>
        <dbReference type="ARBA" id="ARBA00022603"/>
    </source>
</evidence>
<organism evidence="11 12">
    <name type="scientific">Sus scrofa</name>
    <name type="common">Pig</name>
    <dbReference type="NCBI Taxonomy" id="9823"/>
    <lineage>
        <taxon>Eukaryota</taxon>
        <taxon>Metazoa</taxon>
        <taxon>Chordata</taxon>
        <taxon>Craniata</taxon>
        <taxon>Vertebrata</taxon>
        <taxon>Euteleostomi</taxon>
        <taxon>Mammalia</taxon>
        <taxon>Eutheria</taxon>
        <taxon>Laurasiatheria</taxon>
        <taxon>Artiodactyla</taxon>
        <taxon>Suina</taxon>
        <taxon>Suidae</taxon>
        <taxon>Sus</taxon>
    </lineage>
</organism>
<dbReference type="PANTHER" id="PTHR11006:SF54">
    <property type="entry name" value="PROTEIN ARGININE N-METHYLTRANSFERASE 1"/>
    <property type="match status" value="1"/>
</dbReference>
<evidence type="ECO:0000256" key="6">
    <source>
        <dbReference type="ARBA" id="ARBA00047384"/>
    </source>
</evidence>
<name>A0A8D1X809_PIG</name>
<dbReference type="GO" id="GO:0005829">
    <property type="term" value="C:cytosol"/>
    <property type="evidence" value="ECO:0007669"/>
    <property type="project" value="UniProtKB-SubCell"/>
</dbReference>
<dbReference type="Proteomes" id="UP000694723">
    <property type="component" value="Unplaced"/>
</dbReference>
<dbReference type="SUPFAM" id="SSF53335">
    <property type="entry name" value="S-adenosyl-L-methionine-dependent methyltransferases"/>
    <property type="match status" value="1"/>
</dbReference>
<evidence type="ECO:0000256" key="7">
    <source>
        <dbReference type="ARBA" id="ARBA00047655"/>
    </source>
</evidence>
<comment type="catalytic activity">
    <reaction evidence="7">
        <text>N(omega)-methyl-L-arginyl-[protein] + S-adenosyl-L-methionine = N(omega),N(omega)-dimethyl-L-arginyl-[protein] + S-adenosyl-L-homocysteine + H(+)</text>
        <dbReference type="Rhea" id="RHEA:48104"/>
        <dbReference type="Rhea" id="RHEA-COMP:11990"/>
        <dbReference type="Rhea" id="RHEA-COMP:11991"/>
        <dbReference type="ChEBI" id="CHEBI:15378"/>
        <dbReference type="ChEBI" id="CHEBI:57856"/>
        <dbReference type="ChEBI" id="CHEBI:59789"/>
        <dbReference type="ChEBI" id="CHEBI:61897"/>
        <dbReference type="ChEBI" id="CHEBI:65280"/>
    </reaction>
    <physiologicalReaction direction="left-to-right" evidence="7">
        <dbReference type="Rhea" id="RHEA:48105"/>
    </physiologicalReaction>
</comment>
<dbReference type="Pfam" id="PF22528">
    <property type="entry name" value="PRMT_C"/>
    <property type="match status" value="1"/>
</dbReference>
<keyword evidence="4 9" id="KW-0808">Transferase</keyword>
<protein>
    <recommendedName>
        <fullName evidence="2">type I protein arginine methyltransferase</fullName>
        <ecNumber evidence="2">2.1.1.319</ecNumber>
    </recommendedName>
</protein>
<sequence length="286" mass="32768">MAAAEAANCIMEVSCGQAESSEKPNAEDMTSKDYYFDSYAHFGIHEEMLKDEVRTLTYRNSMFHNRHLFKDKVVLDVGSGTGILCMFAAKAGARKVIGIECSSISDYAVKIVKANKLDHVVTIIKGKVEEVELPVDKVDIVISEWMGYCLFYESMLNTVLYARDKWLEVDIYTVKVEDLTFTSPFCLQVKRNDYVHALVAYFNIEFTRCHKRTGFSTSPESPYTHWKQTVFYMEDYLTVKTGEEIFGTIGMRPNAKNNRDLDFTIDLDFKGQLCELSCSTDYRMRC</sequence>
<dbReference type="GO" id="GO:0035242">
    <property type="term" value="F:protein-arginine omega-N asymmetric methyltransferase activity"/>
    <property type="evidence" value="ECO:0007669"/>
    <property type="project" value="UniProtKB-EC"/>
</dbReference>
<dbReference type="PANTHER" id="PTHR11006">
    <property type="entry name" value="PROTEIN ARGININE N-METHYLTRANSFERASE"/>
    <property type="match status" value="1"/>
</dbReference>
<dbReference type="FunFam" id="3.40.50.150:FF:000003">
    <property type="entry name" value="Blast:Protein arginine N-methyltransferase 1"/>
    <property type="match status" value="1"/>
</dbReference>
<feature type="domain" description="Protein arginine N-methyltransferase" evidence="10">
    <location>
        <begin position="145"/>
        <end position="272"/>
    </location>
</feature>
<dbReference type="InterPro" id="IPR029063">
    <property type="entry name" value="SAM-dependent_MTases_sf"/>
</dbReference>
<dbReference type="Ensembl" id="ENSSSCT00060108616.1">
    <property type="protein sequence ID" value="ENSSSCP00060048425.1"/>
    <property type="gene ID" value="ENSSSCG00060078539.1"/>
</dbReference>
<dbReference type="InterPro" id="IPR025799">
    <property type="entry name" value="Arg_MeTrfase"/>
</dbReference>
<keyword evidence="5 9" id="KW-0949">S-adenosyl-L-methionine</keyword>
<proteinExistence type="predicted"/>
<evidence type="ECO:0000256" key="1">
    <source>
        <dbReference type="ARBA" id="ARBA00004642"/>
    </source>
</evidence>
<evidence type="ECO:0000256" key="4">
    <source>
        <dbReference type="ARBA" id="ARBA00022679"/>
    </source>
</evidence>
<evidence type="ECO:0000256" key="9">
    <source>
        <dbReference type="PROSITE-ProRule" id="PRU01015"/>
    </source>
</evidence>
<evidence type="ECO:0000256" key="5">
    <source>
        <dbReference type="ARBA" id="ARBA00022691"/>
    </source>
</evidence>
<reference evidence="11" key="1">
    <citation type="submission" date="2025-05" db="UniProtKB">
        <authorList>
            <consortium name="Ensembl"/>
        </authorList>
    </citation>
    <scope>IDENTIFICATION</scope>
</reference>
<evidence type="ECO:0000259" key="10">
    <source>
        <dbReference type="Pfam" id="PF22528"/>
    </source>
</evidence>
<keyword evidence="3 9" id="KW-0489">Methyltransferase</keyword>
<dbReference type="CDD" id="cd02440">
    <property type="entry name" value="AdoMet_MTases"/>
    <property type="match status" value="1"/>
</dbReference>
<dbReference type="Proteomes" id="UP000694571">
    <property type="component" value="Unplaced"/>
</dbReference>
<dbReference type="Gene3D" id="2.70.160.11">
    <property type="entry name" value="Hnrnp arginine n-methyltransferase1"/>
    <property type="match status" value="1"/>
</dbReference>
<dbReference type="InterPro" id="IPR055135">
    <property type="entry name" value="PRMT_dom"/>
</dbReference>
<dbReference type="Gene3D" id="3.40.50.150">
    <property type="entry name" value="Vaccinia Virus protein VP39"/>
    <property type="match status" value="1"/>
</dbReference>
<evidence type="ECO:0000256" key="2">
    <source>
        <dbReference type="ARBA" id="ARBA00011925"/>
    </source>
</evidence>
<dbReference type="AlphaFoldDB" id="A0A8D1X809"/>
<dbReference type="FunFam" id="2.70.160.11:FF:000001">
    <property type="entry name" value="Blast:Protein arginine N-methyltransferase 1"/>
    <property type="match status" value="1"/>
</dbReference>
<dbReference type="EC" id="2.1.1.319" evidence="2"/>
<comment type="catalytic activity">
    <reaction evidence="6">
        <text>L-arginyl-[protein] + 2 S-adenosyl-L-methionine = N(omega),N(omega)-dimethyl-L-arginyl-[protein] + 2 S-adenosyl-L-homocysteine + 2 H(+)</text>
        <dbReference type="Rhea" id="RHEA:48096"/>
        <dbReference type="Rhea" id="RHEA-COMP:10532"/>
        <dbReference type="Rhea" id="RHEA-COMP:11991"/>
        <dbReference type="ChEBI" id="CHEBI:15378"/>
        <dbReference type="ChEBI" id="CHEBI:29965"/>
        <dbReference type="ChEBI" id="CHEBI:57856"/>
        <dbReference type="ChEBI" id="CHEBI:59789"/>
        <dbReference type="ChEBI" id="CHEBI:61897"/>
        <dbReference type="EC" id="2.1.1.319"/>
    </reaction>
    <physiologicalReaction direction="left-to-right" evidence="6">
        <dbReference type="Rhea" id="RHEA:48097"/>
    </physiologicalReaction>
</comment>
<evidence type="ECO:0000313" key="12">
    <source>
        <dbReference type="Proteomes" id="UP000694723"/>
    </source>
</evidence>
<dbReference type="Pfam" id="PF06325">
    <property type="entry name" value="PrmA"/>
    <property type="match status" value="1"/>
</dbReference>
<dbReference type="GO" id="GO:0005654">
    <property type="term" value="C:nucleoplasm"/>
    <property type="evidence" value="ECO:0007669"/>
    <property type="project" value="UniProtKB-SubCell"/>
</dbReference>
<gene>
    <name evidence="11" type="primary">PRMT1</name>
</gene>
<evidence type="ECO:0000313" key="11">
    <source>
        <dbReference type="Ensembl" id="ENSSSCP00060048425.1"/>
    </source>
</evidence>
<comment type="subcellular location">
    <subcellularLocation>
        <location evidence="1">Nucleus</location>
        <location evidence="1">Nucleoplasm</location>
    </subcellularLocation>
</comment>
<accession>A0A8D1X809</accession>
<dbReference type="GO" id="GO:0032259">
    <property type="term" value="P:methylation"/>
    <property type="evidence" value="ECO:0007669"/>
    <property type="project" value="UniProtKB-KW"/>
</dbReference>
<comment type="catalytic activity">
    <reaction evidence="8">
        <text>L-arginyl-[protein] + S-adenosyl-L-methionine = N(omega)-methyl-L-arginyl-[protein] + S-adenosyl-L-homocysteine + H(+)</text>
        <dbReference type="Rhea" id="RHEA:48100"/>
        <dbReference type="Rhea" id="RHEA-COMP:10532"/>
        <dbReference type="Rhea" id="RHEA-COMP:11990"/>
        <dbReference type="ChEBI" id="CHEBI:15378"/>
        <dbReference type="ChEBI" id="CHEBI:29965"/>
        <dbReference type="ChEBI" id="CHEBI:57856"/>
        <dbReference type="ChEBI" id="CHEBI:59789"/>
        <dbReference type="ChEBI" id="CHEBI:65280"/>
    </reaction>
    <physiologicalReaction direction="left-to-right" evidence="8">
        <dbReference type="Rhea" id="RHEA:48101"/>
    </physiologicalReaction>
</comment>
<dbReference type="PROSITE" id="PS51678">
    <property type="entry name" value="SAM_MT_PRMT"/>
    <property type="match status" value="1"/>
</dbReference>
<dbReference type="Ensembl" id="ENSSSCT00050069532.1">
    <property type="protein sequence ID" value="ENSSSCP00050029883.1"/>
    <property type="gene ID" value="ENSSSCG00050051034.1"/>
</dbReference>